<evidence type="ECO:0000313" key="2">
    <source>
        <dbReference type="Proteomes" id="UP000059188"/>
    </source>
</evidence>
<evidence type="ECO:0000313" key="1">
    <source>
        <dbReference type="EMBL" id="CEL61342.1"/>
    </source>
</evidence>
<keyword evidence="2" id="KW-1185">Reference proteome</keyword>
<dbReference type="EMBL" id="LN679153">
    <property type="protein sequence ID" value="CEL61342.1"/>
    <property type="molecule type" value="Genomic_DNA"/>
</dbReference>
<gene>
    <name evidence="1" type="ORF">RSOLAG1IB_09955</name>
</gene>
<organism evidence="1 2">
    <name type="scientific">Thanatephorus cucumeris (strain AG1-IB / isolate 7/3/14)</name>
    <name type="common">Lettuce bottom rot fungus</name>
    <name type="synonym">Rhizoctonia solani</name>
    <dbReference type="NCBI Taxonomy" id="1108050"/>
    <lineage>
        <taxon>Eukaryota</taxon>
        <taxon>Fungi</taxon>
        <taxon>Dikarya</taxon>
        <taxon>Basidiomycota</taxon>
        <taxon>Agaricomycotina</taxon>
        <taxon>Agaricomycetes</taxon>
        <taxon>Cantharellales</taxon>
        <taxon>Ceratobasidiaceae</taxon>
        <taxon>Rhizoctonia</taxon>
        <taxon>Rhizoctonia solani AG-1</taxon>
    </lineage>
</organism>
<accession>A0A0B7FYS2</accession>
<dbReference type="Proteomes" id="UP000059188">
    <property type="component" value="Unassembled WGS sequence"/>
</dbReference>
<name>A0A0B7FYS2_THACB</name>
<proteinExistence type="predicted"/>
<sequence length="302" mass="32658">MPTIEFRRAVIQAMELDMETARLTYSITGQVGKPITYGFNTQSQVNNAKQKVLGTIARARSKQKGLLIKNADPVPKIDCQADSELPVPKVLAPSTSTATKTLPSKTKPKKMAVVQEKAVALTKTPVFGPKIEPGSSAKLPIDVDFDTPPPEAAKALVKLKFKKSISPSVIVISSDSDSAAGDCDADMSDAVTVDSDIEFPQPAELIQSLAGPSGLHDQPLLALLDELDEHFLGHNFITYAKLFNSLELVLVRDLAERSLTWLLTLTEMEEPSAMILMGAALSKNMLYMPKPGKSKGKEKSKL</sequence>
<dbReference type="AlphaFoldDB" id="A0A0B7FYS2"/>
<reference evidence="1 2" key="1">
    <citation type="submission" date="2014-11" db="EMBL/GenBank/DDBJ databases">
        <authorList>
            <person name="Wibberg Daniel"/>
        </authorList>
    </citation>
    <scope>NUCLEOTIDE SEQUENCE [LARGE SCALE GENOMIC DNA]</scope>
    <source>
        <strain evidence="1">Rhizoctonia solani AG1-IB 7/3/14</strain>
    </source>
</reference>
<protein>
    <submittedName>
        <fullName evidence="1">Uncharacterized protein</fullName>
    </submittedName>
</protein>